<keyword evidence="4" id="KW-0460">Magnesium</keyword>
<dbReference type="PANTHER" id="PTHR47917:SF2">
    <property type="entry name" value="COENZYME F420:L-GLUTAMATE LIGASE-LIKE DOMAIN-CONTAINING PROTEIN"/>
    <property type="match status" value="1"/>
</dbReference>
<dbReference type="GO" id="GO:0046872">
    <property type="term" value="F:metal ion binding"/>
    <property type="evidence" value="ECO:0007669"/>
    <property type="project" value="UniProtKB-KW"/>
</dbReference>
<evidence type="ECO:0000256" key="7">
    <source>
        <dbReference type="ARBA" id="ARBA00023211"/>
    </source>
</evidence>
<dbReference type="GO" id="GO:0005525">
    <property type="term" value="F:GTP binding"/>
    <property type="evidence" value="ECO:0007669"/>
    <property type="project" value="UniProtKB-KW"/>
</dbReference>
<dbReference type="GO" id="GO:0052618">
    <property type="term" value="F:coenzyme F420-0:L-glutamate ligase activity"/>
    <property type="evidence" value="ECO:0007669"/>
    <property type="project" value="UniProtKB-EC"/>
</dbReference>
<keyword evidence="7" id="KW-0464">Manganese</keyword>
<gene>
    <name evidence="9" type="primary">cofE</name>
    <name evidence="9" type="ORF">EDD83_05505</name>
</gene>
<dbReference type="Pfam" id="PF01996">
    <property type="entry name" value="F420_ligase"/>
    <property type="match status" value="1"/>
</dbReference>
<dbReference type="SUPFAM" id="SSF144010">
    <property type="entry name" value="CofE-like"/>
    <property type="match status" value="1"/>
</dbReference>
<dbReference type="Proteomes" id="UP000273978">
    <property type="component" value="Unassembled WGS sequence"/>
</dbReference>
<dbReference type="PANTHER" id="PTHR47917">
    <property type="match status" value="1"/>
</dbReference>
<dbReference type="InterPro" id="IPR002847">
    <property type="entry name" value="F420-0_gamma-glut_ligase-dom"/>
</dbReference>
<organism evidence="9 10">
    <name type="scientific">Methanohalophilus euhalobius</name>
    <dbReference type="NCBI Taxonomy" id="51203"/>
    <lineage>
        <taxon>Archaea</taxon>
        <taxon>Methanobacteriati</taxon>
        <taxon>Methanobacteriota</taxon>
        <taxon>Stenosarchaea group</taxon>
        <taxon>Methanomicrobia</taxon>
        <taxon>Methanosarcinales</taxon>
        <taxon>Methanosarcinaceae</taxon>
        <taxon>Methanohalophilus</taxon>
    </lineage>
</organism>
<dbReference type="Gene3D" id="3.90.1660.10">
    <property type="entry name" value="CofE-like domain"/>
    <property type="match status" value="1"/>
</dbReference>
<dbReference type="EMBL" id="RJJF01000015">
    <property type="protein sequence ID" value="RNI09401.1"/>
    <property type="molecule type" value="Genomic_DNA"/>
</dbReference>
<proteinExistence type="predicted"/>
<keyword evidence="3" id="KW-0547">Nucleotide-binding</keyword>
<evidence type="ECO:0000256" key="1">
    <source>
        <dbReference type="ARBA" id="ARBA00022598"/>
    </source>
</evidence>
<dbReference type="RefSeq" id="WP_105460237.1">
    <property type="nucleotide sequence ID" value="NZ_PVBU01000003.1"/>
</dbReference>
<evidence type="ECO:0000256" key="5">
    <source>
        <dbReference type="ARBA" id="ARBA00022958"/>
    </source>
</evidence>
<keyword evidence="2" id="KW-0479">Metal-binding</keyword>
<dbReference type="NCBIfam" id="TIGR01916">
    <property type="entry name" value="F420_cofE"/>
    <property type="match status" value="1"/>
</dbReference>
<evidence type="ECO:0000313" key="10">
    <source>
        <dbReference type="Proteomes" id="UP000273978"/>
    </source>
</evidence>
<evidence type="ECO:0000256" key="6">
    <source>
        <dbReference type="ARBA" id="ARBA00023134"/>
    </source>
</evidence>
<sequence>MQETNKSFSMQLIGVKTPIINSGDNVAEVLSKAFAEQSITLENGDVVVLAESAVATAEGRIVNLSDISPTQKALKLAHRYSLDPREMELVLQECDEVFGGVPGAALTITKGNLSPNAGIDGSNAPAGHVVLLPEDADKSASIIRKGLRDKFGCDIGVIVGDSRTQPLRLGCVGVALGTSGIIPVEDARGESDLFGNILHITHKAVADNIMSACQLVMGEGGESVPCVIVRNAPVMLVDEDVPMPLFSREECMYYSNIRMNGTSKP</sequence>
<reference evidence="9 10" key="1">
    <citation type="submission" date="2018-10" db="EMBL/GenBank/DDBJ databases">
        <title>Cultivation of a novel Methanohalophilus strain from Kebrit Deep of the Red Sea and a genomic comparison of members of the genus Methanohalophilus.</title>
        <authorList>
            <person name="Guan Y."/>
            <person name="Ngugi D.K."/>
            <person name="Stingl U."/>
        </authorList>
    </citation>
    <scope>NUCLEOTIDE SEQUENCE [LARGE SCALE GENOMIC DNA]</scope>
    <source>
        <strain evidence="9 10">DSM 10369</strain>
    </source>
</reference>
<keyword evidence="6" id="KW-0342">GTP-binding</keyword>
<evidence type="ECO:0000313" key="9">
    <source>
        <dbReference type="EMBL" id="RNI09401.1"/>
    </source>
</evidence>
<evidence type="ECO:0000256" key="4">
    <source>
        <dbReference type="ARBA" id="ARBA00022842"/>
    </source>
</evidence>
<protein>
    <submittedName>
        <fullName evidence="9">Coenzyme F420-0:L-glutamate ligase</fullName>
        <ecNumber evidence="9">6.3.2.31</ecNumber>
    </submittedName>
</protein>
<accession>A0A3M9L7U3</accession>
<dbReference type="InterPro" id="IPR008225">
    <property type="entry name" value="F420-0_g-glutamyl_ligase"/>
</dbReference>
<dbReference type="Gene3D" id="3.30.1330.100">
    <property type="entry name" value="CofE-like"/>
    <property type="match status" value="1"/>
</dbReference>
<dbReference type="AlphaFoldDB" id="A0A3M9L7U3"/>
<dbReference type="EC" id="6.3.2.31" evidence="9"/>
<keyword evidence="1 9" id="KW-0436">Ligase</keyword>
<keyword evidence="5" id="KW-0630">Potassium</keyword>
<evidence type="ECO:0000259" key="8">
    <source>
        <dbReference type="Pfam" id="PF01996"/>
    </source>
</evidence>
<comment type="caution">
    <text evidence="9">The sequence shown here is derived from an EMBL/GenBank/DDBJ whole genome shotgun (WGS) entry which is preliminary data.</text>
</comment>
<dbReference type="FunFam" id="3.90.1660.10:FF:000003">
    <property type="entry name" value="Coenzyme F420:L-glutamate ligase"/>
    <property type="match status" value="1"/>
</dbReference>
<feature type="domain" description="Coenzyme F420:L-glutamate ligase-like" evidence="8">
    <location>
        <begin position="14"/>
        <end position="231"/>
    </location>
</feature>
<evidence type="ECO:0000256" key="3">
    <source>
        <dbReference type="ARBA" id="ARBA00022741"/>
    </source>
</evidence>
<evidence type="ECO:0000256" key="2">
    <source>
        <dbReference type="ARBA" id="ARBA00022723"/>
    </source>
</evidence>
<name>A0A3M9L7U3_9EURY</name>